<proteinExistence type="predicted"/>
<evidence type="ECO:0000313" key="1">
    <source>
        <dbReference type="EMBL" id="CAK6972308.1"/>
    </source>
</evidence>
<accession>A0AAV1PKG7</accession>
<keyword evidence="2" id="KW-1185">Reference proteome</keyword>
<name>A0AAV1PKG7_SCOSC</name>
<dbReference type="Proteomes" id="UP001314229">
    <property type="component" value="Unassembled WGS sequence"/>
</dbReference>
<reference evidence="1 2" key="1">
    <citation type="submission" date="2024-01" db="EMBL/GenBank/DDBJ databases">
        <authorList>
            <person name="Alioto T."/>
            <person name="Alioto T."/>
            <person name="Gomez Garrido J."/>
        </authorList>
    </citation>
    <scope>NUCLEOTIDE SEQUENCE [LARGE SCALE GENOMIC DNA]</scope>
</reference>
<evidence type="ECO:0000313" key="2">
    <source>
        <dbReference type="Proteomes" id="UP001314229"/>
    </source>
</evidence>
<gene>
    <name evidence="1" type="ORF">FSCOSCO3_A011460</name>
</gene>
<dbReference type="EMBL" id="CAWUFR010000197">
    <property type="protein sequence ID" value="CAK6972308.1"/>
    <property type="molecule type" value="Genomic_DNA"/>
</dbReference>
<dbReference type="AlphaFoldDB" id="A0AAV1PKG7"/>
<organism evidence="1 2">
    <name type="scientific">Scomber scombrus</name>
    <name type="common">Atlantic mackerel</name>
    <name type="synonym">Scomber vernalis</name>
    <dbReference type="NCBI Taxonomy" id="13677"/>
    <lineage>
        <taxon>Eukaryota</taxon>
        <taxon>Metazoa</taxon>
        <taxon>Chordata</taxon>
        <taxon>Craniata</taxon>
        <taxon>Vertebrata</taxon>
        <taxon>Euteleostomi</taxon>
        <taxon>Actinopterygii</taxon>
        <taxon>Neopterygii</taxon>
        <taxon>Teleostei</taxon>
        <taxon>Neoteleostei</taxon>
        <taxon>Acanthomorphata</taxon>
        <taxon>Pelagiaria</taxon>
        <taxon>Scombriformes</taxon>
        <taxon>Scombridae</taxon>
        <taxon>Scomber</taxon>
    </lineage>
</organism>
<sequence>METAGNRVPGFQSVISLTFKQQSPDVVPSGRKSPPLYLDLCSCGQPVRLQPCACAPRMERKRERAVTERESVPLDLPVDFMAVRPTVNLSVVLGPCFRDTESMYV</sequence>
<protein>
    <submittedName>
        <fullName evidence="1">Uncharacterized protein</fullName>
    </submittedName>
</protein>
<comment type="caution">
    <text evidence="1">The sequence shown here is derived from an EMBL/GenBank/DDBJ whole genome shotgun (WGS) entry which is preliminary data.</text>
</comment>